<reference evidence="3" key="3">
    <citation type="submission" date="2025-08" db="UniProtKB">
        <authorList>
            <consortium name="RefSeq"/>
        </authorList>
    </citation>
    <scope>IDENTIFICATION</scope>
    <source>
        <strain evidence="3">CBS 342.82</strain>
    </source>
</reference>
<keyword evidence="1" id="KW-0472">Membrane</keyword>
<evidence type="ECO:0000313" key="3">
    <source>
        <dbReference type="RefSeq" id="XP_033454899.1"/>
    </source>
</evidence>
<keyword evidence="1" id="KW-1133">Transmembrane helix</keyword>
<dbReference type="RefSeq" id="XP_033454899.1">
    <property type="nucleotide sequence ID" value="XM_033599117.1"/>
</dbReference>
<dbReference type="Proteomes" id="UP000504637">
    <property type="component" value="Unplaced"/>
</dbReference>
<proteinExistence type="predicted"/>
<keyword evidence="2" id="KW-1185">Reference proteome</keyword>
<keyword evidence="1" id="KW-0812">Transmembrane</keyword>
<gene>
    <name evidence="3" type="ORF">K489DRAFT_139493</name>
</gene>
<protein>
    <submittedName>
        <fullName evidence="3">Uncharacterized protein</fullName>
    </submittedName>
</protein>
<accession>A0A6J3LQE9</accession>
<dbReference type="AlphaFoldDB" id="A0A6J3LQE9"/>
<reference evidence="3" key="2">
    <citation type="submission" date="2020-04" db="EMBL/GenBank/DDBJ databases">
        <authorList>
            <consortium name="NCBI Genome Project"/>
        </authorList>
    </citation>
    <scope>NUCLEOTIDE SEQUENCE</scope>
    <source>
        <strain evidence="3">CBS 342.82</strain>
    </source>
</reference>
<evidence type="ECO:0000256" key="1">
    <source>
        <dbReference type="SAM" id="Phobius"/>
    </source>
</evidence>
<name>A0A6J3LQE9_9PEZI</name>
<evidence type="ECO:0000313" key="2">
    <source>
        <dbReference type="Proteomes" id="UP000504637"/>
    </source>
</evidence>
<dbReference type="GeneID" id="54356916"/>
<reference evidence="3" key="1">
    <citation type="submission" date="2020-01" db="EMBL/GenBank/DDBJ databases">
        <authorList>
            <consortium name="DOE Joint Genome Institute"/>
            <person name="Haridas S."/>
            <person name="Albert R."/>
            <person name="Binder M."/>
            <person name="Bloem J."/>
            <person name="Labutti K."/>
            <person name="Salamov A."/>
            <person name="Andreopoulos B."/>
            <person name="Baker S.E."/>
            <person name="Barry K."/>
            <person name="Bills G."/>
            <person name="Bluhm B.H."/>
            <person name="Cannon C."/>
            <person name="Castanera R."/>
            <person name="Culley D.E."/>
            <person name="Daum C."/>
            <person name="Ezra D."/>
            <person name="Gonzalez J.B."/>
            <person name="Henrissat B."/>
            <person name="Kuo A."/>
            <person name="Liang C."/>
            <person name="Lipzen A."/>
            <person name="Lutzoni F."/>
            <person name="Magnuson J."/>
            <person name="Mondo S."/>
            <person name="Nolan M."/>
            <person name="Ohm R."/>
            <person name="Pangilinan J."/>
            <person name="Park H.-J."/>
            <person name="Ramirez L."/>
            <person name="Alfaro M."/>
            <person name="Sun H."/>
            <person name="Tritt A."/>
            <person name="Yoshinaga Y."/>
            <person name="Zwiers L.-H."/>
            <person name="Turgeon B.G."/>
            <person name="Goodwin S.B."/>
            <person name="Spatafora J.W."/>
            <person name="Crous P.W."/>
            <person name="Grigoriev I.V."/>
        </authorList>
    </citation>
    <scope>NUCLEOTIDE SEQUENCE</scope>
    <source>
        <strain evidence="3">CBS 342.82</strain>
    </source>
</reference>
<organism evidence="3">
    <name type="scientific">Dissoconium aciculare CBS 342.82</name>
    <dbReference type="NCBI Taxonomy" id="1314786"/>
    <lineage>
        <taxon>Eukaryota</taxon>
        <taxon>Fungi</taxon>
        <taxon>Dikarya</taxon>
        <taxon>Ascomycota</taxon>
        <taxon>Pezizomycotina</taxon>
        <taxon>Dothideomycetes</taxon>
        <taxon>Dothideomycetidae</taxon>
        <taxon>Mycosphaerellales</taxon>
        <taxon>Dissoconiaceae</taxon>
        <taxon>Dissoconium</taxon>
    </lineage>
</organism>
<sequence>MRCCFSLKMSECPSDLTDTCHKNSVPSFLRHWFFAGPAWPSVLMCCTVSFNLLVCTAMHLLMDLIVCVDDVAANVCQSTCMRWRL</sequence>
<feature type="transmembrane region" description="Helical" evidence="1">
    <location>
        <begin position="32"/>
        <end position="54"/>
    </location>
</feature>